<evidence type="ECO:0000313" key="1">
    <source>
        <dbReference type="EMBL" id="MBW0574581.1"/>
    </source>
</evidence>
<keyword evidence="2" id="KW-1185">Reference proteome</keyword>
<comment type="caution">
    <text evidence="1">The sequence shown here is derived from an EMBL/GenBank/DDBJ whole genome shotgun (WGS) entry which is preliminary data.</text>
</comment>
<name>A0A9Q3PV75_9BASI</name>
<protein>
    <submittedName>
        <fullName evidence="1">Uncharacterized protein</fullName>
    </submittedName>
</protein>
<organism evidence="1 2">
    <name type="scientific">Austropuccinia psidii MF-1</name>
    <dbReference type="NCBI Taxonomy" id="1389203"/>
    <lineage>
        <taxon>Eukaryota</taxon>
        <taxon>Fungi</taxon>
        <taxon>Dikarya</taxon>
        <taxon>Basidiomycota</taxon>
        <taxon>Pucciniomycotina</taxon>
        <taxon>Pucciniomycetes</taxon>
        <taxon>Pucciniales</taxon>
        <taxon>Sphaerophragmiaceae</taxon>
        <taxon>Austropuccinia</taxon>
    </lineage>
</organism>
<dbReference type="AlphaFoldDB" id="A0A9Q3PV75"/>
<reference evidence="1" key="1">
    <citation type="submission" date="2021-03" db="EMBL/GenBank/DDBJ databases">
        <title>Draft genome sequence of rust myrtle Austropuccinia psidii MF-1, a brazilian biotype.</title>
        <authorList>
            <person name="Quecine M.C."/>
            <person name="Pachon D.M.R."/>
            <person name="Bonatelli M.L."/>
            <person name="Correr F.H."/>
            <person name="Franceschini L.M."/>
            <person name="Leite T.F."/>
            <person name="Margarido G.R.A."/>
            <person name="Almeida C.A."/>
            <person name="Ferrarezi J.A."/>
            <person name="Labate C.A."/>
        </authorList>
    </citation>
    <scope>NUCLEOTIDE SEQUENCE</scope>
    <source>
        <strain evidence="1">MF-1</strain>
    </source>
</reference>
<dbReference type="EMBL" id="AVOT02094506">
    <property type="protein sequence ID" value="MBW0574581.1"/>
    <property type="molecule type" value="Genomic_DNA"/>
</dbReference>
<proteinExistence type="predicted"/>
<dbReference type="Proteomes" id="UP000765509">
    <property type="component" value="Unassembled WGS sequence"/>
</dbReference>
<gene>
    <name evidence="1" type="ORF">O181_114296</name>
</gene>
<sequence length="97" mass="10822">MIPSISLPTSVTPFSGSIIAWPQSNNPLPMANGHHSPPSLVESFVSQPSATSINNHVFESISISTKTDFNPSSELQKFFDVSNHLFHCYCHYFYDYV</sequence>
<evidence type="ECO:0000313" key="2">
    <source>
        <dbReference type="Proteomes" id="UP000765509"/>
    </source>
</evidence>
<accession>A0A9Q3PV75</accession>